<keyword evidence="1" id="KW-0521">NADP</keyword>
<dbReference type="SUPFAM" id="SSF51735">
    <property type="entry name" value="NAD(P)-binding Rossmann-fold domains"/>
    <property type="match status" value="1"/>
</dbReference>
<gene>
    <name evidence="5" type="ORF">ENT99_07580</name>
    <name evidence="6" type="ORF">ENU64_03595</name>
</gene>
<protein>
    <submittedName>
        <fullName evidence="6">Dihydrodipicolinate reductase</fullName>
    </submittedName>
</protein>
<evidence type="ECO:0000313" key="5">
    <source>
        <dbReference type="EMBL" id="HFQ79537.1"/>
    </source>
</evidence>
<dbReference type="InterPro" id="IPR000846">
    <property type="entry name" value="DapB_N"/>
</dbReference>
<dbReference type="Pfam" id="PF01113">
    <property type="entry name" value="DapB_N"/>
    <property type="match status" value="1"/>
</dbReference>
<dbReference type="EMBL" id="DTAU01000143">
    <property type="protein sequence ID" value="HFQ79537.1"/>
    <property type="molecule type" value="Genomic_DNA"/>
</dbReference>
<dbReference type="AlphaFoldDB" id="A0A7J3MY55"/>
<dbReference type="InterPro" id="IPR045760">
    <property type="entry name" value="DAP_DH_C"/>
</dbReference>
<proteinExistence type="predicted"/>
<dbReference type="Gene3D" id="3.40.50.720">
    <property type="entry name" value="NAD(P)-binding Rossmann-like Domain"/>
    <property type="match status" value="1"/>
</dbReference>
<evidence type="ECO:0000259" key="3">
    <source>
        <dbReference type="Pfam" id="PF01113"/>
    </source>
</evidence>
<keyword evidence="2" id="KW-0560">Oxidoreductase</keyword>
<dbReference type="Pfam" id="PF19328">
    <property type="entry name" value="DAP_DH_C"/>
    <property type="match status" value="1"/>
</dbReference>
<comment type="caution">
    <text evidence="6">The sequence shown here is derived from an EMBL/GenBank/DDBJ whole genome shotgun (WGS) entry which is preliminary data.</text>
</comment>
<organism evidence="6">
    <name type="scientific">Ignisphaera aggregans</name>
    <dbReference type="NCBI Taxonomy" id="334771"/>
    <lineage>
        <taxon>Archaea</taxon>
        <taxon>Thermoproteota</taxon>
        <taxon>Thermoprotei</taxon>
        <taxon>Desulfurococcales</taxon>
        <taxon>Desulfurococcaceae</taxon>
        <taxon>Ignisphaera</taxon>
    </lineage>
</organism>
<accession>A0A7J3MY55</accession>
<name>A0A7J3MY55_9CREN</name>
<dbReference type="InterPro" id="IPR036291">
    <property type="entry name" value="NAD(P)-bd_dom_sf"/>
</dbReference>
<dbReference type="EMBL" id="DTDH01000106">
    <property type="protein sequence ID" value="HGT98492.1"/>
    <property type="molecule type" value="Genomic_DNA"/>
</dbReference>
<evidence type="ECO:0000313" key="6">
    <source>
        <dbReference type="EMBL" id="HGT98492.1"/>
    </source>
</evidence>
<reference evidence="6" key="1">
    <citation type="journal article" date="2020" name="mSystems">
        <title>Genome- and Community-Level Interaction Insights into Carbon Utilization and Element Cycling Functions of Hydrothermarchaeota in Hydrothermal Sediment.</title>
        <authorList>
            <person name="Zhou Z."/>
            <person name="Liu Y."/>
            <person name="Xu W."/>
            <person name="Pan J."/>
            <person name="Luo Z.H."/>
            <person name="Li M."/>
        </authorList>
    </citation>
    <scope>NUCLEOTIDE SEQUENCE [LARGE SCALE GENOMIC DNA]</scope>
    <source>
        <strain evidence="5">SpSt-629</strain>
        <strain evidence="6">SpSt-688</strain>
    </source>
</reference>
<evidence type="ECO:0000259" key="4">
    <source>
        <dbReference type="Pfam" id="PF19328"/>
    </source>
</evidence>
<feature type="domain" description="Dihydrodipicolinate reductase N-terminal" evidence="3">
    <location>
        <begin position="2"/>
        <end position="71"/>
    </location>
</feature>
<evidence type="ECO:0000256" key="2">
    <source>
        <dbReference type="ARBA" id="ARBA00023002"/>
    </source>
</evidence>
<dbReference type="GO" id="GO:0008839">
    <property type="term" value="F:4-hydroxy-tetrahydrodipicolinate reductase"/>
    <property type="evidence" value="ECO:0007669"/>
    <property type="project" value="InterPro"/>
</dbReference>
<feature type="domain" description="2,4-diaminopentanoate dehydrogenase C-terminal" evidence="4">
    <location>
        <begin position="133"/>
        <end position="316"/>
    </location>
</feature>
<dbReference type="GO" id="GO:0009089">
    <property type="term" value="P:lysine biosynthetic process via diaminopimelate"/>
    <property type="evidence" value="ECO:0007669"/>
    <property type="project" value="InterPro"/>
</dbReference>
<sequence>MLIGIYGFGSIGRLVAREAIERGYEIAGVIDVDRALIGRDIGEILGIGSIGLEVSDDVSVLGDADVAVHATGSYLDKVYNQIVSVLDMGIDVVSTCETLAYPYYRYPVLAVKLNEIALDQGVSVLGTGINPGFLLDTLTASLASSVTQVKSIRAVRSVDASKRRESFRKKIGIGMDFRVVEDMMKRGELSGHVGYAESVYLIAHAGDLQLTKVLEEQKPLVAEETIEWMDLRIEKGFCRGVKGTGIGYVYDKEIIRIEFYAYVGAPEYEEITIVGKNYSVTWKSSGTPGDQGTVAVVLNIAEKIKRLPPGLHLMTDHIPFKIRFLQ</sequence>
<evidence type="ECO:0000256" key="1">
    <source>
        <dbReference type="ARBA" id="ARBA00022857"/>
    </source>
</evidence>
<dbReference type="CDD" id="cd24146">
    <property type="entry name" value="nat-AmDH_N_like"/>
    <property type="match status" value="1"/>
</dbReference>